<keyword evidence="5 13" id="KW-0812">Transmembrane</keyword>
<comment type="subcellular location">
    <subcellularLocation>
        <location evidence="1">Membrane</location>
        <topology evidence="1">Multi-pass membrane protein</topology>
    </subcellularLocation>
</comment>
<dbReference type="GO" id="GO:0005272">
    <property type="term" value="F:sodium channel activity"/>
    <property type="evidence" value="ECO:0007669"/>
    <property type="project" value="UniProtKB-KW"/>
</dbReference>
<keyword evidence="9" id="KW-0472">Membrane</keyword>
<name>A0A915B5R5_PARUN</name>
<dbReference type="InterPro" id="IPR001873">
    <property type="entry name" value="ENaC"/>
</dbReference>
<evidence type="ECO:0000256" key="2">
    <source>
        <dbReference type="ARBA" id="ARBA00007193"/>
    </source>
</evidence>
<evidence type="ECO:0000313" key="15">
    <source>
        <dbReference type="Proteomes" id="UP000887569"/>
    </source>
</evidence>
<evidence type="ECO:0000256" key="3">
    <source>
        <dbReference type="ARBA" id="ARBA00022448"/>
    </source>
</evidence>
<dbReference type="Pfam" id="PF00858">
    <property type="entry name" value="ASC"/>
    <property type="match status" value="1"/>
</dbReference>
<evidence type="ECO:0000256" key="14">
    <source>
        <dbReference type="SAM" id="MobiDB-lite"/>
    </source>
</evidence>
<evidence type="ECO:0000256" key="11">
    <source>
        <dbReference type="ARBA" id="ARBA00023201"/>
    </source>
</evidence>
<keyword evidence="6" id="KW-1133">Transmembrane helix</keyword>
<keyword evidence="11 13" id="KW-0739">Sodium transport</keyword>
<comment type="similarity">
    <text evidence="2 13">Belongs to the amiloride-sensitive sodium channel (TC 1.A.6) family.</text>
</comment>
<sequence length="583" mass="67748">TTKCLFGEGMHLEPGKVVTIPVNDIRKLSRHSSECGRLRIGSFNRSEYSHVGCQWDAAYSNIEQICECVSVRSPRQRQTIFSEHRDDKSKLDDLEQMRESRSDSSFPSCNLKEEFTCVNNILAQPFDEKTSMERDQCPEDCTEVSFTTIVFGNHLDVNEITTFLPGDWEDEKEKRLNNFQIAFDNLPTHRIPLVRNIQKLATEAQNFLEQALTTFGITKNITEGHLPCVIDRENNLPRTINQLHNAEHIWKNIASYIELVFQFHLGSLFNLLRIDIGFDYSLRTAESKQKDAKNESDSLIKEIETAVFDLQRIEMSVNQPKSVFGLKSLKKDERKAVISKIVTMVKGMRECLREMRYNLDNSTHYRLKCAKTFQEHYNGLRDARTVSTLLSSSVFTAYDASIKKLIQTLRRVKYETKPKIFEWRNFDINLRQFEALYREGGKDNHEILDLLKMRKILQSDVIPQIEQLSLRLNSALTARNNFFDSTELQPVENGSMSRIQHCIRCLQALLSSTETLKKSNFLRAEWLSRLQRQVTIAKSYSPSPQYDEINLLFVKIYFAHFKQEVIVQERSYNLFLLLGKCFP</sequence>
<evidence type="ECO:0000256" key="10">
    <source>
        <dbReference type="ARBA" id="ARBA00023180"/>
    </source>
</evidence>
<organism evidence="15 16">
    <name type="scientific">Parascaris univalens</name>
    <name type="common">Nematode worm</name>
    <dbReference type="NCBI Taxonomy" id="6257"/>
    <lineage>
        <taxon>Eukaryota</taxon>
        <taxon>Metazoa</taxon>
        <taxon>Ecdysozoa</taxon>
        <taxon>Nematoda</taxon>
        <taxon>Chromadorea</taxon>
        <taxon>Rhabditida</taxon>
        <taxon>Spirurina</taxon>
        <taxon>Ascaridomorpha</taxon>
        <taxon>Ascaridoidea</taxon>
        <taxon>Ascarididae</taxon>
        <taxon>Parascaris</taxon>
    </lineage>
</organism>
<keyword evidence="15" id="KW-1185">Reference proteome</keyword>
<evidence type="ECO:0000313" key="16">
    <source>
        <dbReference type="WBParaSite" id="PgR025_g014_t01"/>
    </source>
</evidence>
<keyword evidence="3 13" id="KW-0813">Transport</keyword>
<evidence type="ECO:0000256" key="5">
    <source>
        <dbReference type="ARBA" id="ARBA00022692"/>
    </source>
</evidence>
<feature type="compositionally biased region" description="Basic and acidic residues" evidence="14">
    <location>
        <begin position="82"/>
        <end position="102"/>
    </location>
</feature>
<keyword evidence="4 13" id="KW-0894">Sodium channel</keyword>
<evidence type="ECO:0000256" key="9">
    <source>
        <dbReference type="ARBA" id="ARBA00023136"/>
    </source>
</evidence>
<evidence type="ECO:0000256" key="13">
    <source>
        <dbReference type="RuleBase" id="RU000679"/>
    </source>
</evidence>
<evidence type="ECO:0000256" key="1">
    <source>
        <dbReference type="ARBA" id="ARBA00004141"/>
    </source>
</evidence>
<dbReference type="WBParaSite" id="PgR025_g014_t01">
    <property type="protein sequence ID" value="PgR025_g014_t01"/>
    <property type="gene ID" value="PgR025_g014"/>
</dbReference>
<dbReference type="AlphaFoldDB" id="A0A915B5R5"/>
<dbReference type="GO" id="GO:0016020">
    <property type="term" value="C:membrane"/>
    <property type="evidence" value="ECO:0007669"/>
    <property type="project" value="UniProtKB-SubCell"/>
</dbReference>
<evidence type="ECO:0000256" key="8">
    <source>
        <dbReference type="ARBA" id="ARBA00023065"/>
    </source>
</evidence>
<keyword evidence="7" id="KW-0915">Sodium</keyword>
<evidence type="ECO:0000256" key="4">
    <source>
        <dbReference type="ARBA" id="ARBA00022461"/>
    </source>
</evidence>
<reference evidence="16" key="1">
    <citation type="submission" date="2022-11" db="UniProtKB">
        <authorList>
            <consortium name="WormBaseParasite"/>
        </authorList>
    </citation>
    <scope>IDENTIFICATION</scope>
</reference>
<feature type="region of interest" description="Disordered" evidence="14">
    <location>
        <begin position="79"/>
        <end position="106"/>
    </location>
</feature>
<dbReference type="Proteomes" id="UP000887569">
    <property type="component" value="Unplaced"/>
</dbReference>
<evidence type="ECO:0000256" key="6">
    <source>
        <dbReference type="ARBA" id="ARBA00022989"/>
    </source>
</evidence>
<evidence type="ECO:0000256" key="7">
    <source>
        <dbReference type="ARBA" id="ARBA00023053"/>
    </source>
</evidence>
<protein>
    <submittedName>
        <fullName evidence="16">Uncharacterized protein</fullName>
    </submittedName>
</protein>
<evidence type="ECO:0000256" key="12">
    <source>
        <dbReference type="ARBA" id="ARBA00023303"/>
    </source>
</evidence>
<keyword evidence="8 13" id="KW-0406">Ion transport</keyword>
<accession>A0A915B5R5</accession>
<proteinExistence type="inferred from homology"/>
<keyword evidence="12 13" id="KW-0407">Ion channel</keyword>
<keyword evidence="10" id="KW-0325">Glycoprotein</keyword>